<keyword evidence="5 11" id="KW-0812">Transmembrane</keyword>
<keyword evidence="9 11" id="KW-0472">Membrane</keyword>
<evidence type="ECO:0000256" key="4">
    <source>
        <dbReference type="ARBA" id="ARBA00022679"/>
    </source>
</evidence>
<evidence type="ECO:0000256" key="5">
    <source>
        <dbReference type="ARBA" id="ARBA00022692"/>
    </source>
</evidence>
<evidence type="ECO:0000259" key="12">
    <source>
        <dbReference type="Pfam" id="PF00912"/>
    </source>
</evidence>
<dbReference type="InterPro" id="IPR011812">
    <property type="entry name" value="Pep_trsgly"/>
</dbReference>
<keyword evidence="6 11" id="KW-0133">Cell shape</keyword>
<dbReference type="SUPFAM" id="SSF53955">
    <property type="entry name" value="Lysozyme-like"/>
    <property type="match status" value="1"/>
</dbReference>
<evidence type="ECO:0000256" key="11">
    <source>
        <dbReference type="HAMAP-Rule" id="MF_00766"/>
    </source>
</evidence>
<name>A0ABP8F8E6_9BACT</name>
<keyword evidence="8 11" id="KW-1133">Transmembrane helix</keyword>
<gene>
    <name evidence="11 13" type="primary">mtgA</name>
    <name evidence="13" type="ORF">GCM10023183_05170</name>
</gene>
<dbReference type="HAMAP" id="MF_00766">
    <property type="entry name" value="PGT_MtgA"/>
    <property type="match status" value="1"/>
</dbReference>
<evidence type="ECO:0000256" key="2">
    <source>
        <dbReference type="ARBA" id="ARBA00022519"/>
    </source>
</evidence>
<evidence type="ECO:0000256" key="10">
    <source>
        <dbReference type="ARBA" id="ARBA00023316"/>
    </source>
</evidence>
<evidence type="ECO:0000256" key="7">
    <source>
        <dbReference type="ARBA" id="ARBA00022984"/>
    </source>
</evidence>
<dbReference type="Pfam" id="PF00912">
    <property type="entry name" value="Transgly"/>
    <property type="match status" value="1"/>
</dbReference>
<dbReference type="RefSeq" id="WP_345162034.1">
    <property type="nucleotide sequence ID" value="NZ_BAABGX010000001.1"/>
</dbReference>
<keyword evidence="3 11" id="KW-0328">Glycosyltransferase</keyword>
<comment type="caution">
    <text evidence="13">The sequence shown here is derived from an EMBL/GenBank/DDBJ whole genome shotgun (WGS) entry which is preliminary data.</text>
</comment>
<dbReference type="PANTHER" id="PTHR30400">
    <property type="entry name" value="MONOFUNCTIONAL BIOSYNTHETIC PEPTIDOGLYCAN TRANSGLYCOSYLASE"/>
    <property type="match status" value="1"/>
</dbReference>
<feature type="transmembrane region" description="Helical" evidence="11">
    <location>
        <begin position="18"/>
        <end position="40"/>
    </location>
</feature>
<dbReference type="Proteomes" id="UP001501844">
    <property type="component" value="Unassembled WGS sequence"/>
</dbReference>
<comment type="subcellular location">
    <subcellularLocation>
        <location evidence="11">Cell membrane</location>
        <topology evidence="11">Single-pass membrane protein</topology>
    </subcellularLocation>
</comment>
<dbReference type="InterPro" id="IPR023346">
    <property type="entry name" value="Lysozyme-like_dom_sf"/>
</dbReference>
<evidence type="ECO:0000313" key="14">
    <source>
        <dbReference type="Proteomes" id="UP001501844"/>
    </source>
</evidence>
<feature type="domain" description="Glycosyl transferase family 51" evidence="12">
    <location>
        <begin position="63"/>
        <end position="229"/>
    </location>
</feature>
<evidence type="ECO:0000256" key="1">
    <source>
        <dbReference type="ARBA" id="ARBA00022475"/>
    </source>
</evidence>
<keyword evidence="4 11" id="KW-0808">Transferase</keyword>
<dbReference type="InterPro" id="IPR036950">
    <property type="entry name" value="PBP_transglycosylase"/>
</dbReference>
<dbReference type="InterPro" id="IPR001264">
    <property type="entry name" value="Glyco_trans_51"/>
</dbReference>
<dbReference type="PANTHER" id="PTHR30400:SF0">
    <property type="entry name" value="BIOSYNTHETIC PEPTIDOGLYCAN TRANSGLYCOSYLASE"/>
    <property type="match status" value="1"/>
</dbReference>
<keyword evidence="1 11" id="KW-1003">Cell membrane</keyword>
<dbReference type="Gene3D" id="1.10.3810.10">
    <property type="entry name" value="Biosynthetic peptidoglycan transglycosylase-like"/>
    <property type="match status" value="1"/>
</dbReference>
<comment type="similarity">
    <text evidence="11">Belongs to the glycosyltransferase 51 family.</text>
</comment>
<keyword evidence="14" id="KW-1185">Reference proteome</keyword>
<protein>
    <recommendedName>
        <fullName evidence="11">Biosynthetic peptidoglycan transglycosylase</fullName>
        <ecNumber evidence="11">2.4.99.28</ecNumber>
    </recommendedName>
    <alternativeName>
        <fullName evidence="11">Glycan polymerase</fullName>
    </alternativeName>
    <alternativeName>
        <fullName evidence="11">Peptidoglycan glycosyltransferase MtgA</fullName>
        <shortName evidence="11">PGT</shortName>
    </alternativeName>
</protein>
<evidence type="ECO:0000256" key="3">
    <source>
        <dbReference type="ARBA" id="ARBA00022676"/>
    </source>
</evidence>
<dbReference type="NCBIfam" id="TIGR02070">
    <property type="entry name" value="mono_pep_trsgly"/>
    <property type="match status" value="1"/>
</dbReference>
<comment type="function">
    <text evidence="11">Peptidoglycan polymerase that catalyzes glycan chain elongation from lipid-linked precursors.</text>
</comment>
<keyword evidence="2" id="KW-0997">Cell inner membrane</keyword>
<evidence type="ECO:0000313" key="13">
    <source>
        <dbReference type="EMBL" id="GAA4297517.1"/>
    </source>
</evidence>
<proteinExistence type="inferred from homology"/>
<comment type="catalytic activity">
    <reaction evidence="11">
        <text>[GlcNAc-(1-&gt;4)-Mur2Ac(oyl-L-Ala-gamma-D-Glu-L-Lys-D-Ala-D-Ala)](n)-di-trans,octa-cis-undecaprenyl diphosphate + beta-D-GlcNAc-(1-&gt;4)-Mur2Ac(oyl-L-Ala-gamma-D-Glu-L-Lys-D-Ala-D-Ala)-di-trans,octa-cis-undecaprenyl diphosphate = [GlcNAc-(1-&gt;4)-Mur2Ac(oyl-L-Ala-gamma-D-Glu-L-Lys-D-Ala-D-Ala)](n+1)-di-trans,octa-cis-undecaprenyl diphosphate + di-trans,octa-cis-undecaprenyl diphosphate + H(+)</text>
        <dbReference type="Rhea" id="RHEA:23708"/>
        <dbReference type="Rhea" id="RHEA-COMP:9602"/>
        <dbReference type="Rhea" id="RHEA-COMP:9603"/>
        <dbReference type="ChEBI" id="CHEBI:15378"/>
        <dbReference type="ChEBI" id="CHEBI:58405"/>
        <dbReference type="ChEBI" id="CHEBI:60033"/>
        <dbReference type="ChEBI" id="CHEBI:78435"/>
        <dbReference type="EC" id="2.4.99.28"/>
    </reaction>
</comment>
<keyword evidence="7 11" id="KW-0573">Peptidoglycan synthesis</keyword>
<dbReference type="EMBL" id="BAABGX010000001">
    <property type="protein sequence ID" value="GAA4297517.1"/>
    <property type="molecule type" value="Genomic_DNA"/>
</dbReference>
<reference evidence="14" key="1">
    <citation type="journal article" date="2019" name="Int. J. Syst. Evol. Microbiol.">
        <title>The Global Catalogue of Microorganisms (GCM) 10K type strain sequencing project: providing services to taxonomists for standard genome sequencing and annotation.</title>
        <authorList>
            <consortium name="The Broad Institute Genomics Platform"/>
            <consortium name="The Broad Institute Genome Sequencing Center for Infectious Disease"/>
            <person name="Wu L."/>
            <person name="Ma J."/>
        </authorList>
    </citation>
    <scope>NUCLEOTIDE SEQUENCE [LARGE SCALE GENOMIC DNA]</scope>
    <source>
        <strain evidence="14">JCM 17917</strain>
    </source>
</reference>
<accession>A0ABP8F8E6</accession>
<sequence length="246" mass="28471">MAKNQSSSSFTWADARRLFFKLCITLFLVSVLWVLAYRWIDPPVTLHMLSKRSEPSPKNQKTEQIQYKFVELEEMSMQLPLAVIASEDQLYLTHSGFDFKAIRKAFETNISSKKTVGGSTISQQVAKNVFLWHGRSYLRKAVEMYFTFLIEVLWGKERIMEVYLNIAEMGDHVFGVHAACQKFYNTTPDKVGRQQAALIAASLPNPIKYSVADPNGYMLRNRRRIVRNMGRLGGTEYVKNWLQWKK</sequence>
<organism evidence="13 14">
    <name type="scientific">Nibribacter koreensis</name>
    <dbReference type="NCBI Taxonomy" id="1084519"/>
    <lineage>
        <taxon>Bacteria</taxon>
        <taxon>Pseudomonadati</taxon>
        <taxon>Bacteroidota</taxon>
        <taxon>Cytophagia</taxon>
        <taxon>Cytophagales</taxon>
        <taxon>Hymenobacteraceae</taxon>
        <taxon>Nibribacter</taxon>
    </lineage>
</organism>
<evidence type="ECO:0000256" key="9">
    <source>
        <dbReference type="ARBA" id="ARBA00023136"/>
    </source>
</evidence>
<evidence type="ECO:0000256" key="6">
    <source>
        <dbReference type="ARBA" id="ARBA00022960"/>
    </source>
</evidence>
<keyword evidence="10 11" id="KW-0961">Cell wall biogenesis/degradation</keyword>
<dbReference type="EC" id="2.4.99.28" evidence="11"/>
<comment type="pathway">
    <text evidence="11">Cell wall biogenesis; peptidoglycan biosynthesis.</text>
</comment>
<evidence type="ECO:0000256" key="8">
    <source>
        <dbReference type="ARBA" id="ARBA00022989"/>
    </source>
</evidence>